<feature type="signal peptide" evidence="1">
    <location>
        <begin position="1"/>
        <end position="23"/>
    </location>
</feature>
<protein>
    <recommendedName>
        <fullName evidence="4">G5 domain-containing protein</fullName>
    </recommendedName>
</protein>
<dbReference type="Proteomes" id="UP001139263">
    <property type="component" value="Unassembled WGS sequence"/>
</dbReference>
<sequence length="206" mass="23113">MTKQWVIGAIVMAPFLVAPLAFAQTIAQSQPVSITGGYTTTSYVSTYEQTGTQDVRQLIRTQTVYEQTGTTQQVEQVGTTTVEKQTGMHWVLVGTHCRTIQVPHFTSHAKYYPWHWVGGSDGHGVPSHYGPPYTTTVTYTQEQACTPYGEYEPTYTESTIPVYGYVSKPVYGYVDRRIYGYVARPVYGYVNVPTETWEPVKIAYGH</sequence>
<accession>A0A9X1VCT5</accession>
<keyword evidence="1" id="KW-0732">Signal</keyword>
<dbReference type="EMBL" id="JALBUF010000042">
    <property type="protein sequence ID" value="MCI0184955.1"/>
    <property type="molecule type" value="Genomic_DNA"/>
</dbReference>
<proteinExistence type="predicted"/>
<evidence type="ECO:0000313" key="2">
    <source>
        <dbReference type="EMBL" id="MCI0184955.1"/>
    </source>
</evidence>
<evidence type="ECO:0008006" key="4">
    <source>
        <dbReference type="Google" id="ProtNLM"/>
    </source>
</evidence>
<reference evidence="2" key="1">
    <citation type="submission" date="2022-03" db="EMBL/GenBank/DDBJ databases">
        <title>Draft Genome Sequence of Firmicute Strain S0AB, a Heterotrophic Iron/Sulfur-Oxidizing Extreme Acidophile.</title>
        <authorList>
            <person name="Vergara E."/>
            <person name="Pakostova E."/>
            <person name="Johnson D.B."/>
            <person name="Holmes D.S."/>
        </authorList>
    </citation>
    <scope>NUCLEOTIDE SEQUENCE</scope>
    <source>
        <strain evidence="2">S0AB</strain>
    </source>
</reference>
<evidence type="ECO:0000256" key="1">
    <source>
        <dbReference type="SAM" id="SignalP"/>
    </source>
</evidence>
<comment type="caution">
    <text evidence="2">The sequence shown here is derived from an EMBL/GenBank/DDBJ whole genome shotgun (WGS) entry which is preliminary data.</text>
</comment>
<keyword evidence="3" id="KW-1185">Reference proteome</keyword>
<gene>
    <name evidence="2" type="ORF">MM817_03252</name>
</gene>
<dbReference type="RefSeq" id="WP_241717042.1">
    <property type="nucleotide sequence ID" value="NZ_JALBUF010000042.1"/>
</dbReference>
<dbReference type="AlphaFoldDB" id="A0A9X1VCT5"/>
<feature type="chain" id="PRO_5040977893" description="G5 domain-containing protein" evidence="1">
    <location>
        <begin position="24"/>
        <end position="206"/>
    </location>
</feature>
<name>A0A9X1VCT5_9BACL</name>
<evidence type="ECO:0000313" key="3">
    <source>
        <dbReference type="Proteomes" id="UP001139263"/>
    </source>
</evidence>
<organism evidence="2 3">
    <name type="scientific">Sulfoacidibacillus ferrooxidans</name>
    <dbReference type="NCBI Taxonomy" id="2005001"/>
    <lineage>
        <taxon>Bacteria</taxon>
        <taxon>Bacillati</taxon>
        <taxon>Bacillota</taxon>
        <taxon>Bacilli</taxon>
        <taxon>Bacillales</taxon>
        <taxon>Alicyclobacillaceae</taxon>
        <taxon>Sulfoacidibacillus</taxon>
    </lineage>
</organism>